<name>A0A387HMW8_9ACTN</name>
<dbReference type="EMBL" id="CP032698">
    <property type="protein sequence ID" value="AYG81647.1"/>
    <property type="molecule type" value="Genomic_DNA"/>
</dbReference>
<accession>A0A387HMW8</accession>
<sequence length="80" mass="8727">MASLSMPQGHGRPEAAPAPMPTARVAVPKHCHPGRRSGYGPVPAAAEPTDHHRRKKFTATLELPWLIEVKAEPFTWAVLL</sequence>
<organism evidence="2 3">
    <name type="scientific">Streptomyces hundungensis</name>
    <dbReference type="NCBI Taxonomy" id="1077946"/>
    <lineage>
        <taxon>Bacteria</taxon>
        <taxon>Bacillati</taxon>
        <taxon>Actinomycetota</taxon>
        <taxon>Actinomycetes</taxon>
        <taxon>Kitasatosporales</taxon>
        <taxon>Streptomycetaceae</taxon>
        <taxon>Streptomyces</taxon>
    </lineage>
</organism>
<dbReference type="Proteomes" id="UP000271554">
    <property type="component" value="Chromosome"/>
</dbReference>
<dbReference type="AlphaFoldDB" id="A0A387HMW8"/>
<evidence type="ECO:0000313" key="3">
    <source>
        <dbReference type="Proteomes" id="UP000271554"/>
    </source>
</evidence>
<protein>
    <submittedName>
        <fullName evidence="2">Uncharacterized protein</fullName>
    </submittedName>
</protein>
<feature type="region of interest" description="Disordered" evidence="1">
    <location>
        <begin position="1"/>
        <end position="52"/>
    </location>
</feature>
<evidence type="ECO:0000256" key="1">
    <source>
        <dbReference type="SAM" id="MobiDB-lite"/>
    </source>
</evidence>
<reference evidence="2 3" key="1">
    <citation type="submission" date="2018-10" db="EMBL/GenBank/DDBJ databases">
        <title>Relationship between Morphology and Antimicrobial Activity in Streptomyces.</title>
        <authorList>
            <person name="Kang H.J."/>
            <person name="Kim S.B."/>
        </authorList>
    </citation>
    <scope>NUCLEOTIDE SEQUENCE [LARGE SCALE GENOMIC DNA]</scope>
    <source>
        <strain evidence="2 3">BH38</strain>
    </source>
</reference>
<gene>
    <name evidence="2" type="ORF">DWB77_03810</name>
</gene>
<keyword evidence="3" id="KW-1185">Reference proteome</keyword>
<evidence type="ECO:0000313" key="2">
    <source>
        <dbReference type="EMBL" id="AYG81647.1"/>
    </source>
</evidence>
<proteinExistence type="predicted"/>
<dbReference type="KEGG" id="shun:DWB77_03810"/>